<organism evidence="1 2">
    <name type="scientific">Crenichthys baileyi</name>
    <name type="common">White River springfish</name>
    <dbReference type="NCBI Taxonomy" id="28760"/>
    <lineage>
        <taxon>Eukaryota</taxon>
        <taxon>Metazoa</taxon>
        <taxon>Chordata</taxon>
        <taxon>Craniata</taxon>
        <taxon>Vertebrata</taxon>
        <taxon>Euteleostomi</taxon>
        <taxon>Actinopterygii</taxon>
        <taxon>Neopterygii</taxon>
        <taxon>Teleostei</taxon>
        <taxon>Neoteleostei</taxon>
        <taxon>Acanthomorphata</taxon>
        <taxon>Ovalentaria</taxon>
        <taxon>Atherinomorphae</taxon>
        <taxon>Cyprinodontiformes</taxon>
        <taxon>Goodeidae</taxon>
        <taxon>Crenichthys</taxon>
    </lineage>
</organism>
<dbReference type="Proteomes" id="UP001311232">
    <property type="component" value="Unassembled WGS sequence"/>
</dbReference>
<dbReference type="AlphaFoldDB" id="A0AAV9S803"/>
<evidence type="ECO:0000313" key="1">
    <source>
        <dbReference type="EMBL" id="KAK5617466.1"/>
    </source>
</evidence>
<keyword evidence="2" id="KW-1185">Reference proteome</keyword>
<accession>A0AAV9S803</accession>
<dbReference type="EMBL" id="JAHHUM010000715">
    <property type="protein sequence ID" value="KAK5617466.1"/>
    <property type="molecule type" value="Genomic_DNA"/>
</dbReference>
<evidence type="ECO:0000313" key="2">
    <source>
        <dbReference type="Proteomes" id="UP001311232"/>
    </source>
</evidence>
<comment type="caution">
    <text evidence="1">The sequence shown here is derived from an EMBL/GenBank/DDBJ whole genome shotgun (WGS) entry which is preliminary data.</text>
</comment>
<reference evidence="1 2" key="1">
    <citation type="submission" date="2021-06" db="EMBL/GenBank/DDBJ databases">
        <authorList>
            <person name="Palmer J.M."/>
        </authorList>
    </citation>
    <scope>NUCLEOTIDE SEQUENCE [LARGE SCALE GENOMIC DNA]</scope>
    <source>
        <strain evidence="1 2">MEX-2019</strain>
        <tissue evidence="1">Muscle</tissue>
    </source>
</reference>
<name>A0AAV9S803_9TELE</name>
<proteinExistence type="predicted"/>
<protein>
    <submittedName>
        <fullName evidence="1">Uncharacterized protein</fullName>
    </submittedName>
</protein>
<gene>
    <name evidence="1" type="ORF">CRENBAI_005584</name>
</gene>
<sequence>MVQKVLVPSQYYQSVMIHSEYIQNLSTGHLLVADSTNQPRVGKGKVEEEEGGGSNATSEQFVWFWIHSAVHYGRLLQHLIISQLQIRLPLMRSCPSDPEEEEEVFMHVLDSAQERRGLHRGQGSHVSPLMCFDAAGIDELFYELMRRSFQDSSECSLMPTQEQTL</sequence>